<name>A0A1M6PEG3_PARC5</name>
<protein>
    <recommendedName>
        <fullName evidence="3">DUF4355 domain-containing protein</fullName>
    </recommendedName>
</protein>
<proteinExistence type="predicted"/>
<evidence type="ECO:0000313" key="2">
    <source>
        <dbReference type="Proteomes" id="UP000184465"/>
    </source>
</evidence>
<evidence type="ECO:0008006" key="3">
    <source>
        <dbReference type="Google" id="ProtNLM"/>
    </source>
</evidence>
<dbReference type="OrthoDB" id="1912910at2"/>
<reference evidence="2" key="1">
    <citation type="submission" date="2016-11" db="EMBL/GenBank/DDBJ databases">
        <authorList>
            <person name="Varghese N."/>
            <person name="Submissions S."/>
        </authorList>
    </citation>
    <scope>NUCLEOTIDE SEQUENCE [LARGE SCALE GENOMIC DNA]</scope>
    <source>
        <strain evidence="2">DSM 15212 / CIP 107654 / DViRD3</strain>
    </source>
</reference>
<dbReference type="RefSeq" id="WP_073149678.1">
    <property type="nucleotide sequence ID" value="NZ_FRAG01000023.1"/>
</dbReference>
<accession>A0A1M6PEG3</accession>
<evidence type="ECO:0000313" key="1">
    <source>
        <dbReference type="EMBL" id="SHK06333.1"/>
    </source>
</evidence>
<gene>
    <name evidence="1" type="ORF">SAMN02745912_02135</name>
</gene>
<keyword evidence="2" id="KW-1185">Reference proteome</keyword>
<dbReference type="STRING" id="1121301.SAMN02745912_02135"/>
<dbReference type="AlphaFoldDB" id="A0A1M6PEG3"/>
<organism evidence="1 2">
    <name type="scientific">Paramaledivibacter caminithermalis (strain DSM 15212 / CIP 107654 / DViRD3)</name>
    <name type="common">Clostridium caminithermale</name>
    <dbReference type="NCBI Taxonomy" id="1121301"/>
    <lineage>
        <taxon>Bacteria</taxon>
        <taxon>Bacillati</taxon>
        <taxon>Bacillota</taxon>
        <taxon>Clostridia</taxon>
        <taxon>Peptostreptococcales</taxon>
        <taxon>Caminicellaceae</taxon>
        <taxon>Paramaledivibacter</taxon>
    </lineage>
</organism>
<sequence>MFNLEKDNYTKEEVTKLLQSETDKVRTEYSKKVKELESKLPPEKSEKELELEKKEQELLAKERHFKVRETLEKNQLPSELAKFLTAEEDVESVVSELSEVLNQHILNNSYKPTSKKNNDGITKEQFAKMGYLERMSLFESNPELYNKLSN</sequence>
<dbReference type="Proteomes" id="UP000184465">
    <property type="component" value="Unassembled WGS sequence"/>
</dbReference>
<dbReference type="EMBL" id="FRAG01000023">
    <property type="protein sequence ID" value="SHK06333.1"/>
    <property type="molecule type" value="Genomic_DNA"/>
</dbReference>